<organism evidence="3 4">
    <name type="scientific">Yinghuangia soli</name>
    <dbReference type="NCBI Taxonomy" id="2908204"/>
    <lineage>
        <taxon>Bacteria</taxon>
        <taxon>Bacillati</taxon>
        <taxon>Actinomycetota</taxon>
        <taxon>Actinomycetes</taxon>
        <taxon>Kitasatosporales</taxon>
        <taxon>Streptomycetaceae</taxon>
        <taxon>Yinghuangia</taxon>
    </lineage>
</organism>
<name>A0AA41PZG8_9ACTN</name>
<dbReference type="Gene3D" id="3.30.565.10">
    <property type="entry name" value="Histidine kinase-like ATPase, C-terminal domain"/>
    <property type="match status" value="1"/>
</dbReference>
<dbReference type="Proteomes" id="UP001165378">
    <property type="component" value="Unassembled WGS sequence"/>
</dbReference>
<dbReference type="GO" id="GO:0005524">
    <property type="term" value="F:ATP binding"/>
    <property type="evidence" value="ECO:0007669"/>
    <property type="project" value="UniProtKB-KW"/>
</dbReference>
<dbReference type="CDD" id="cd16936">
    <property type="entry name" value="HATPase_RsbW-like"/>
    <property type="match status" value="1"/>
</dbReference>
<evidence type="ECO:0000313" key="3">
    <source>
        <dbReference type="EMBL" id="MCF2528663.1"/>
    </source>
</evidence>
<evidence type="ECO:0000256" key="1">
    <source>
        <dbReference type="ARBA" id="ARBA00022527"/>
    </source>
</evidence>
<keyword evidence="3" id="KW-0547">Nucleotide-binding</keyword>
<protein>
    <submittedName>
        <fullName evidence="3">ATP-binding protein</fullName>
    </submittedName>
</protein>
<dbReference type="Pfam" id="PF13581">
    <property type="entry name" value="HATPase_c_2"/>
    <property type="match status" value="1"/>
</dbReference>
<dbReference type="InterPro" id="IPR050267">
    <property type="entry name" value="Anti-sigma-factor_SerPK"/>
</dbReference>
<dbReference type="SUPFAM" id="SSF55874">
    <property type="entry name" value="ATPase domain of HSP90 chaperone/DNA topoisomerase II/histidine kinase"/>
    <property type="match status" value="1"/>
</dbReference>
<keyword evidence="4" id="KW-1185">Reference proteome</keyword>
<keyword evidence="3" id="KW-0067">ATP-binding</keyword>
<reference evidence="3" key="1">
    <citation type="submission" date="2022-01" db="EMBL/GenBank/DDBJ databases">
        <title>Genome-Based Taxonomic Classification of the Phylum Actinobacteria.</title>
        <authorList>
            <person name="Gao Y."/>
        </authorList>
    </citation>
    <scope>NUCLEOTIDE SEQUENCE</scope>
    <source>
        <strain evidence="3">KLBMP 8922</strain>
    </source>
</reference>
<evidence type="ECO:0000259" key="2">
    <source>
        <dbReference type="Pfam" id="PF13581"/>
    </source>
</evidence>
<comment type="caution">
    <text evidence="3">The sequence shown here is derived from an EMBL/GenBank/DDBJ whole genome shotgun (WGS) entry which is preliminary data.</text>
</comment>
<dbReference type="InterPro" id="IPR036890">
    <property type="entry name" value="HATPase_C_sf"/>
</dbReference>
<dbReference type="GO" id="GO:0004674">
    <property type="term" value="F:protein serine/threonine kinase activity"/>
    <property type="evidence" value="ECO:0007669"/>
    <property type="project" value="UniProtKB-KW"/>
</dbReference>
<dbReference type="PANTHER" id="PTHR35526">
    <property type="entry name" value="ANTI-SIGMA-F FACTOR RSBW-RELATED"/>
    <property type="match status" value="1"/>
</dbReference>
<dbReference type="EMBL" id="JAKFHA010000007">
    <property type="protein sequence ID" value="MCF2528663.1"/>
    <property type="molecule type" value="Genomic_DNA"/>
</dbReference>
<evidence type="ECO:0000313" key="4">
    <source>
        <dbReference type="Proteomes" id="UP001165378"/>
    </source>
</evidence>
<gene>
    <name evidence="3" type="ORF">LZ495_15760</name>
</gene>
<dbReference type="RefSeq" id="WP_235052816.1">
    <property type="nucleotide sequence ID" value="NZ_JAKFHA010000007.1"/>
</dbReference>
<proteinExistence type="predicted"/>
<sequence>MRCPALLQCLELTPEAVPVLRRVLRAHLDIWDAAHLAEASALCLTELLGNVLRHCALDPWITVRSQVHHKALRIEVFDADPRLPEPVTSGHHHLGESGRGLVLVAAYADRFGYAPVVGGKCAWVELDLVT</sequence>
<dbReference type="PANTHER" id="PTHR35526:SF3">
    <property type="entry name" value="ANTI-SIGMA-F FACTOR RSBW"/>
    <property type="match status" value="1"/>
</dbReference>
<accession>A0AA41PZG8</accession>
<dbReference type="InterPro" id="IPR003594">
    <property type="entry name" value="HATPase_dom"/>
</dbReference>
<keyword evidence="1" id="KW-0418">Kinase</keyword>
<dbReference type="AlphaFoldDB" id="A0AA41PZG8"/>
<keyword evidence="1" id="KW-0808">Transferase</keyword>
<keyword evidence="1" id="KW-0723">Serine/threonine-protein kinase</keyword>
<feature type="domain" description="Histidine kinase/HSP90-like ATPase" evidence="2">
    <location>
        <begin position="11"/>
        <end position="121"/>
    </location>
</feature>